<accession>A0ABQ0LWN4</accession>
<feature type="compositionally biased region" description="Low complexity" evidence="1">
    <location>
        <begin position="194"/>
        <end position="220"/>
    </location>
</feature>
<feature type="region of interest" description="Disordered" evidence="1">
    <location>
        <begin position="68"/>
        <end position="174"/>
    </location>
</feature>
<evidence type="ECO:0000256" key="1">
    <source>
        <dbReference type="SAM" id="MobiDB-lite"/>
    </source>
</evidence>
<feature type="compositionally biased region" description="Low complexity" evidence="1">
    <location>
        <begin position="268"/>
        <end position="277"/>
    </location>
</feature>
<organism evidence="2 3">
    <name type="scientific">Mycena chlorophos</name>
    <name type="common">Agaric fungus</name>
    <name type="synonym">Agaricus chlorophos</name>
    <dbReference type="NCBI Taxonomy" id="658473"/>
    <lineage>
        <taxon>Eukaryota</taxon>
        <taxon>Fungi</taxon>
        <taxon>Dikarya</taxon>
        <taxon>Basidiomycota</taxon>
        <taxon>Agaricomycotina</taxon>
        <taxon>Agaricomycetes</taxon>
        <taxon>Agaricomycetidae</taxon>
        <taxon>Agaricales</taxon>
        <taxon>Marasmiineae</taxon>
        <taxon>Mycenaceae</taxon>
        <taxon>Mycena</taxon>
    </lineage>
</organism>
<feature type="compositionally biased region" description="Basic and acidic residues" evidence="1">
    <location>
        <begin position="279"/>
        <end position="288"/>
    </location>
</feature>
<feature type="compositionally biased region" description="Basic and acidic residues" evidence="1">
    <location>
        <begin position="148"/>
        <end position="159"/>
    </location>
</feature>
<dbReference type="Proteomes" id="UP000815677">
    <property type="component" value="Unassembled WGS sequence"/>
</dbReference>
<dbReference type="EMBL" id="DF849025">
    <property type="protein sequence ID" value="GAT55503.1"/>
    <property type="molecule type" value="Genomic_DNA"/>
</dbReference>
<reference evidence="2" key="1">
    <citation type="submission" date="2014-09" db="EMBL/GenBank/DDBJ databases">
        <title>Genome sequence of the luminous mushroom Mycena chlorophos for searching fungal bioluminescence genes.</title>
        <authorList>
            <person name="Tanaka Y."/>
            <person name="Kasuga D."/>
            <person name="Oba Y."/>
            <person name="Hase S."/>
            <person name="Sato K."/>
            <person name="Oba Y."/>
            <person name="Sakakibara Y."/>
        </authorList>
    </citation>
    <scope>NUCLEOTIDE SEQUENCE</scope>
</reference>
<feature type="region of interest" description="Disordered" evidence="1">
    <location>
        <begin position="194"/>
        <end position="387"/>
    </location>
</feature>
<protein>
    <submittedName>
        <fullName evidence="2">Uncharacterized protein</fullName>
    </submittedName>
</protein>
<feature type="compositionally biased region" description="Polar residues" evidence="1">
    <location>
        <begin position="307"/>
        <end position="329"/>
    </location>
</feature>
<gene>
    <name evidence="2" type="ORF">MCHLO_12263</name>
</gene>
<sequence length="407" mass="43967">MFEDYCLTCCKELVDGRTYCNDVCRNGDLTSPSLSESSSAFSSPYLHHAHGGDVPPLVLAHDRYSASSSSASSTTWSMTDDESDPEPHVRHGLSYTRRPSGTNNGRAVLHSRTDSGSMLLLPQSAPDDISTFDQRYHGRDDLDSDFEGVDRHASEDPSRPHAAPATITGNKPLRKKANRASLPAYFSMLQINTASSSSTQTQTQRRTSPTSAVASSAASTLHNHHINNRPSPPTPRLGLMAAAERPHHTPRGRRRQSNDIRATTKTVSPSPSRSPSPGRRRDSDEKVADWSNGLGGAVPPRGRAVRRNSSPPAKMAPSSTTESSHNLRLSISPKLAVAADYEQRGRSSASRDYSGSRQRGRARAEELDGVGQSPQHPGFGNGRSGLVGRARKGAVDEWFGIRGGNEQ</sequence>
<keyword evidence="3" id="KW-1185">Reference proteome</keyword>
<evidence type="ECO:0000313" key="3">
    <source>
        <dbReference type="Proteomes" id="UP000815677"/>
    </source>
</evidence>
<feature type="compositionally biased region" description="Polar residues" evidence="1">
    <location>
        <begin position="346"/>
        <end position="357"/>
    </location>
</feature>
<evidence type="ECO:0000313" key="2">
    <source>
        <dbReference type="EMBL" id="GAT55503.1"/>
    </source>
</evidence>
<name>A0ABQ0LWN4_MYCCL</name>
<proteinExistence type="predicted"/>